<evidence type="ECO:0000256" key="3">
    <source>
        <dbReference type="ARBA" id="ARBA00022753"/>
    </source>
</evidence>
<evidence type="ECO:0000256" key="4">
    <source>
        <dbReference type="ARBA" id="ARBA00022927"/>
    </source>
</evidence>
<keyword evidence="3" id="KW-0967">Endosome</keyword>
<dbReference type="SUPFAM" id="SSF140111">
    <property type="entry name" value="Endosomal sorting complex assembly domain"/>
    <property type="match status" value="1"/>
</dbReference>
<accession>A0A6L2JPS3</accession>
<reference evidence="9" key="1">
    <citation type="journal article" date="2019" name="Sci. Rep.">
        <title>Draft genome of Tanacetum cinerariifolium, the natural source of mosquito coil.</title>
        <authorList>
            <person name="Yamashiro T."/>
            <person name="Shiraishi A."/>
            <person name="Satake H."/>
            <person name="Nakayama K."/>
        </authorList>
    </citation>
    <scope>NUCLEOTIDE SEQUENCE</scope>
</reference>
<evidence type="ECO:0000256" key="6">
    <source>
        <dbReference type="SAM" id="MobiDB-lite"/>
    </source>
</evidence>
<feature type="compositionally biased region" description="Polar residues" evidence="6">
    <location>
        <begin position="868"/>
        <end position="890"/>
    </location>
</feature>
<dbReference type="InterPro" id="IPR013103">
    <property type="entry name" value="RVT_2"/>
</dbReference>
<evidence type="ECO:0000256" key="2">
    <source>
        <dbReference type="ARBA" id="ARBA00022448"/>
    </source>
</evidence>
<feature type="coiled-coil region" evidence="5">
    <location>
        <begin position="475"/>
        <end position="535"/>
    </location>
</feature>
<dbReference type="Pfam" id="PF14223">
    <property type="entry name" value="Retrotran_gag_2"/>
    <property type="match status" value="1"/>
</dbReference>
<dbReference type="Pfam" id="PF07727">
    <property type="entry name" value="RVT_2"/>
    <property type="match status" value="1"/>
</dbReference>
<feature type="transmembrane region" description="Helical" evidence="7">
    <location>
        <begin position="38"/>
        <end position="71"/>
    </location>
</feature>
<evidence type="ECO:0000256" key="5">
    <source>
        <dbReference type="SAM" id="Coils"/>
    </source>
</evidence>
<gene>
    <name evidence="9" type="ORF">Tci_010944</name>
</gene>
<feature type="region of interest" description="Disordered" evidence="6">
    <location>
        <begin position="865"/>
        <end position="905"/>
    </location>
</feature>
<feature type="domain" description="Reverse transcriptase Ty1/copia-type" evidence="8">
    <location>
        <begin position="980"/>
        <end position="1058"/>
    </location>
</feature>
<comment type="subcellular location">
    <subcellularLocation>
        <location evidence="1">Endosome</location>
    </subcellularLocation>
</comment>
<dbReference type="EMBL" id="BKCJ010001116">
    <property type="protein sequence ID" value="GEU38966.1"/>
    <property type="molecule type" value="Genomic_DNA"/>
</dbReference>
<keyword evidence="4" id="KW-0653">Protein transport</keyword>
<keyword evidence="7" id="KW-0472">Membrane</keyword>
<organism evidence="9">
    <name type="scientific">Tanacetum cinerariifolium</name>
    <name type="common">Dalmatian daisy</name>
    <name type="synonym">Chrysanthemum cinerariifolium</name>
    <dbReference type="NCBI Taxonomy" id="118510"/>
    <lineage>
        <taxon>Eukaryota</taxon>
        <taxon>Viridiplantae</taxon>
        <taxon>Streptophyta</taxon>
        <taxon>Embryophyta</taxon>
        <taxon>Tracheophyta</taxon>
        <taxon>Spermatophyta</taxon>
        <taxon>Magnoliopsida</taxon>
        <taxon>eudicotyledons</taxon>
        <taxon>Gunneridae</taxon>
        <taxon>Pentapetalae</taxon>
        <taxon>asterids</taxon>
        <taxon>campanulids</taxon>
        <taxon>Asterales</taxon>
        <taxon>Asteraceae</taxon>
        <taxon>Asteroideae</taxon>
        <taxon>Anthemideae</taxon>
        <taxon>Anthemidinae</taxon>
        <taxon>Tanacetum</taxon>
    </lineage>
</organism>
<dbReference type="PANTHER" id="PTHR11439:SF495">
    <property type="entry name" value="REVERSE TRANSCRIPTASE, RNA-DEPENDENT DNA POLYMERASE-RELATED"/>
    <property type="match status" value="1"/>
</dbReference>
<proteinExistence type="predicted"/>
<keyword evidence="2" id="KW-0813">Transport</keyword>
<dbReference type="CDD" id="cd09272">
    <property type="entry name" value="RNase_HI_RT_Ty1"/>
    <property type="match status" value="1"/>
</dbReference>
<dbReference type="GO" id="GO:0005768">
    <property type="term" value="C:endosome"/>
    <property type="evidence" value="ECO:0007669"/>
    <property type="project" value="UniProtKB-SubCell"/>
</dbReference>
<feature type="compositionally biased region" description="Basic and acidic residues" evidence="6">
    <location>
        <begin position="892"/>
        <end position="903"/>
    </location>
</feature>
<comment type="caution">
    <text evidence="9">The sequence shown here is derived from an EMBL/GenBank/DDBJ whole genome shotgun (WGS) entry which is preliminary data.</text>
</comment>
<dbReference type="InterPro" id="IPR037202">
    <property type="entry name" value="ESCRT_assembly_dom"/>
</dbReference>
<evidence type="ECO:0000313" key="9">
    <source>
        <dbReference type="EMBL" id="GEU38966.1"/>
    </source>
</evidence>
<keyword evidence="5" id="KW-0175">Coiled coil</keyword>
<keyword evidence="7" id="KW-1133">Transmembrane helix</keyword>
<evidence type="ECO:0000256" key="1">
    <source>
        <dbReference type="ARBA" id="ARBA00004177"/>
    </source>
</evidence>
<dbReference type="InterPro" id="IPR038358">
    <property type="entry name" value="VPS28_N_sf"/>
</dbReference>
<evidence type="ECO:0000259" key="8">
    <source>
        <dbReference type="Pfam" id="PF07727"/>
    </source>
</evidence>
<dbReference type="Gene3D" id="1.20.1440.200">
    <property type="match status" value="1"/>
</dbReference>
<protein>
    <recommendedName>
        <fullName evidence="8">Reverse transcriptase Ty1/copia-type domain-containing protein</fullName>
    </recommendedName>
</protein>
<dbReference type="GO" id="GO:0015031">
    <property type="term" value="P:protein transport"/>
    <property type="evidence" value="ECO:0007669"/>
    <property type="project" value="UniProtKB-KW"/>
</dbReference>
<dbReference type="PANTHER" id="PTHR11439">
    <property type="entry name" value="GAG-POL-RELATED RETROTRANSPOSON"/>
    <property type="match status" value="1"/>
</dbReference>
<sequence length="1352" mass="154060">MQADPIDYHHLHLLDDSLDSHNLYVVAYLGMDRGSQAFLALIVFFTFSFLHIAAPLYWCSTVASLIGALSVKLRNEKRKREMYENFFELYAIIKATKKLEKAYARDIIPAADYEMESINRLEISGVPAIVEHRAAASASRFEGKTKMKEWIGDDAESLNPPPTETTHMVSSVKLPILKKDEYTIWAIRMAEYLAHIEYALWEVILNMNGAVKYTKNATGKEVEVPPTAVKDILARTRERKARSALLMAVPDVDLHRYHAIKDAKGIWEAIKKRYGGNAEAKKMQKNVLKHQFEAFSISNSEGLDKGNDRFKGIDDLYTLKAYEGDVKGTSRSSSSSLNMAFVYEEIISSTNEFSATTTTTKGQNYEDLEQVDSDDMEEMDLKWQVAMIPMRDNNDKDGNYIRYRRHDSKRPMKEENQKALVVQDITGTSTYDWSYLAAEEEPINYALMAYTSKHSSSSSSDSGVNSCSKNCVEAYNNLQKMYDEKRVKLNKANLESVAYERDEALKGKDEVLKEKEELKAKLEKFENSSKNLTKLLDSQISAKVKIGLGYGKENESSDINKSDVTETVFDTRTSDEEESLTYDRFKKVEGFHAVPPSLSGNFMPPKADLSFARLDDSVYTFTAVTSLPTGTKDAPESSEKTKEVKISAHLPKEWDTDNENDNIFRPKQVLEPINFVKEGQYVRSVKHVKPVKNAKFVKPVTPVKPIQQTEKPKDYGSSFKFDKQDWNGRMTQNLGLGFSFTKKACFVCGSLSHLIRDCTFHEDRMTQQSVVNTVKQTVCAGKGNRDTAVKSSAGYVWRPRPIDLDQVSKDNRWIYTMEHPQKALKDKGIVDGGCSRHMTSTKAYLSDYQEFDGGFVAFDEGKGKVTGKENQANQNASPQVSNGNVGNQPKNDVGEKPSEKPATNDDQAFIDEFASKLKKGSGEHAFISYVQKQRRTNHKDFQNYLFACFLSQIKPKKISEALDDESWVEAMQKELLQFKIQKGHRQEEGIDYDEVFALVARIEAIRIFLAFASFMGFIVYQMDVKSAFLYGTIEEEVYVSQPLGFVDHQLPNKCDELEALMKSRFQMSSMGELTFFLGLQVKQKEDEIFISQDKYVAEILKRFDFSFVRATTTPIETQKPLVKDEDAEDVDVHMYMFMIGSLMYLTVSRPHIMFVVCACSRFQVTPKVSHLYAVKSIFRYLKGQPKLGLWYPKNSPFDLEAYSDSDYAGANLDRKSTTGGCQFLSRRFISWQCRKQTIVAISTTEAEYVVAANCFGQVLWIQNQMLNYGFNFMNTKIYIDNKRTICIIKNPIYYSKTKHIEIKHHFIRDSFKKKLIQVLKIHTDANVADLLTKAFDISRFKFLAVNISMINM</sequence>
<evidence type="ECO:0000256" key="7">
    <source>
        <dbReference type="SAM" id="Phobius"/>
    </source>
</evidence>
<keyword evidence="7" id="KW-0812">Transmembrane</keyword>
<name>A0A6L2JPS3_TANCI</name>